<proteinExistence type="inferred from homology"/>
<evidence type="ECO:0000256" key="2">
    <source>
        <dbReference type="ARBA" id="ARBA00007171"/>
    </source>
</evidence>
<reference evidence="13" key="1">
    <citation type="submission" date="2018-07" db="EMBL/GenBank/DDBJ databases">
        <authorList>
            <person name="Somerville V."/>
        </authorList>
    </citation>
    <scope>NUCLEOTIDE SEQUENCE</scope>
    <source>
        <strain evidence="13">NWC_2_2</strain>
    </source>
</reference>
<dbReference type="OrthoDB" id="9770103at2"/>
<evidence type="ECO:0000259" key="11">
    <source>
        <dbReference type="Pfam" id="PF00905"/>
    </source>
</evidence>
<evidence type="ECO:0000256" key="5">
    <source>
        <dbReference type="ARBA" id="ARBA00022960"/>
    </source>
</evidence>
<evidence type="ECO:0000256" key="10">
    <source>
        <dbReference type="SAM" id="Phobius"/>
    </source>
</evidence>
<keyword evidence="6" id="KW-0573">Peptidoglycan synthesis</keyword>
<evidence type="ECO:0000256" key="8">
    <source>
        <dbReference type="ARBA" id="ARBA00023136"/>
    </source>
</evidence>
<feature type="domain" description="Penicillin-binding protein dimerisation" evidence="12">
    <location>
        <begin position="67"/>
        <end position="305"/>
    </location>
</feature>
<evidence type="ECO:0000256" key="1">
    <source>
        <dbReference type="ARBA" id="ARBA00004162"/>
    </source>
</evidence>
<dbReference type="EMBL" id="CP031023">
    <property type="protein sequence ID" value="AZA15797.1"/>
    <property type="molecule type" value="Genomic_DNA"/>
</dbReference>
<dbReference type="PANTHER" id="PTHR30627:SF2">
    <property type="entry name" value="PEPTIDOGLYCAN D,D-TRANSPEPTIDASE MRDA"/>
    <property type="match status" value="1"/>
</dbReference>
<protein>
    <submittedName>
        <fullName evidence="13">Penicillin-binding protein 2</fullName>
    </submittedName>
</protein>
<dbReference type="InterPro" id="IPR001460">
    <property type="entry name" value="PCN-bd_Tpept"/>
</dbReference>
<comment type="similarity">
    <text evidence="2">Belongs to the transpeptidase family.</text>
</comment>
<keyword evidence="8 10" id="KW-0472">Membrane</keyword>
<reference evidence="14 15" key="2">
    <citation type="submission" date="2021-12" db="EMBL/GenBank/DDBJ databases">
        <title>Antimicrobial susceptibility of Lactobacillus delbrueckii subsp. lactis obtained from milk products and other habitats.</title>
        <authorList>
            <person name="Shani N."/>
        </authorList>
    </citation>
    <scope>NUCLEOTIDE SEQUENCE [LARGE SCALE GENOMIC DNA]</scope>
    <source>
        <strain evidence="14 15">FAM 21755</strain>
    </source>
</reference>
<keyword evidence="3" id="KW-1003">Cell membrane</keyword>
<dbReference type="SUPFAM" id="SSF56601">
    <property type="entry name" value="beta-lactamase/transpeptidase-like"/>
    <property type="match status" value="1"/>
</dbReference>
<keyword evidence="4 10" id="KW-0812">Transmembrane</keyword>
<dbReference type="GO" id="GO:0008658">
    <property type="term" value="F:penicillin binding"/>
    <property type="evidence" value="ECO:0007669"/>
    <property type="project" value="InterPro"/>
</dbReference>
<dbReference type="EMBL" id="JAJNUY010000019">
    <property type="protein sequence ID" value="MCD5563561.1"/>
    <property type="molecule type" value="Genomic_DNA"/>
</dbReference>
<gene>
    <name evidence="13" type="ORF">DQL93_03960</name>
    <name evidence="14" type="ORF">LOB85_05440</name>
</gene>
<keyword evidence="7 10" id="KW-1133">Transmembrane helix</keyword>
<dbReference type="Pfam" id="PF00905">
    <property type="entry name" value="Transpeptidase"/>
    <property type="match status" value="1"/>
</dbReference>
<feature type="transmembrane region" description="Helical" evidence="10">
    <location>
        <begin position="21"/>
        <end position="43"/>
    </location>
</feature>
<sequence>MSYFRKNSGTGNSSQTANTPLRMKILVGVILILFAALIGQLAYLQLFYGSRFSAEVNATDENTMTKSVPRGVMYDSQGRVLVGNKAENAITYMRSLSTTSKEMYKVANTLSNYIKITDEKPTKRQIADYYLADSSRAKKVLAALPKSQKKSSLSTSEINDNEVAYVENTLKPSLTSQEKTAALLYNMMSGATTLSTINLKSSGLSDKEIAQVGEHLSSMPGVGIGTDWNRYYPNGSSIKSIIGSVSTTKTGLPRDNLQYYLVNGYSRNDRVGISYLEKEYEALLKGTKASYKVTSNSRNEITKTKQVYKGQSGASLKLTIDAKYQAAVTKALKQQFNSALRAGAASLSSGAYAIAMNPNTGAILAMSGISHDPSTGKITDNALGNINQSFVMGSVVKGAQVAGGLINKVITPTNNTLPDTAIYLPGTPVKKSVYPIGTFSSLTAASALEVSSNIYMMQLTLRWVKASYVAKQYIHMPDTAFETLRNNFAMFGLGQKTGIDLPGESSGIQGASTDSNGIILSGSVLDESYGNYDAYTPIQLVQYISTIANGGYRMQPYVVQSIGRTSSDGKHFYTYYNKKPTVQFKIPWTADELAVIKQGLYQVVHGSNAWGTAHALKNVKPSISAKTGTAQTFYYNTKTKKSTDKELINETMVGWASSNHPQIAFAVVFVGIDPNKEGNYNKNMAKSMVTTYYNMYKGKFSSTN</sequence>
<evidence type="ECO:0000313" key="14">
    <source>
        <dbReference type="EMBL" id="MCD5563561.1"/>
    </source>
</evidence>
<evidence type="ECO:0000313" key="13">
    <source>
        <dbReference type="EMBL" id="AZA15797.1"/>
    </source>
</evidence>
<dbReference type="GO" id="GO:0005886">
    <property type="term" value="C:plasma membrane"/>
    <property type="evidence" value="ECO:0007669"/>
    <property type="project" value="UniProtKB-SubCell"/>
</dbReference>
<name>A0A061CJZ4_LACDL</name>
<feature type="domain" description="Penicillin-binding protein transpeptidase" evidence="11">
    <location>
        <begin position="352"/>
        <end position="686"/>
    </location>
</feature>
<dbReference type="InterPro" id="IPR005311">
    <property type="entry name" value="PBP_dimer"/>
</dbReference>
<comment type="subcellular location">
    <subcellularLocation>
        <location evidence="1">Cell membrane</location>
        <topology evidence="1">Single-pass membrane protein</topology>
    </subcellularLocation>
</comment>
<dbReference type="GO" id="GO:0071972">
    <property type="term" value="F:peptidoglycan L,D-transpeptidase activity"/>
    <property type="evidence" value="ECO:0007669"/>
    <property type="project" value="TreeGrafter"/>
</dbReference>
<organism evidence="13">
    <name type="scientific">Lactobacillus delbrueckii subsp. lactis</name>
    <dbReference type="NCBI Taxonomy" id="29397"/>
    <lineage>
        <taxon>Bacteria</taxon>
        <taxon>Bacillati</taxon>
        <taxon>Bacillota</taxon>
        <taxon>Bacilli</taxon>
        <taxon>Lactobacillales</taxon>
        <taxon>Lactobacillaceae</taxon>
        <taxon>Lactobacillus</taxon>
    </lineage>
</organism>
<dbReference type="RefSeq" id="WP_016396914.1">
    <property type="nucleotide sequence ID" value="NZ_BJLO01000028.1"/>
</dbReference>
<dbReference type="Gene3D" id="3.90.1310.10">
    <property type="entry name" value="Penicillin-binding protein 2a (Domain 2)"/>
    <property type="match status" value="1"/>
</dbReference>
<dbReference type="GO" id="GO:0008360">
    <property type="term" value="P:regulation of cell shape"/>
    <property type="evidence" value="ECO:0007669"/>
    <property type="project" value="UniProtKB-KW"/>
</dbReference>
<dbReference type="AlphaFoldDB" id="A0A061CJZ4"/>
<dbReference type="InterPro" id="IPR050515">
    <property type="entry name" value="Beta-lactam/transpept"/>
</dbReference>
<evidence type="ECO:0000256" key="3">
    <source>
        <dbReference type="ARBA" id="ARBA00022475"/>
    </source>
</evidence>
<accession>A0A061CJZ4</accession>
<evidence type="ECO:0000256" key="9">
    <source>
        <dbReference type="ARBA" id="ARBA00023316"/>
    </source>
</evidence>
<evidence type="ECO:0000256" key="6">
    <source>
        <dbReference type="ARBA" id="ARBA00022984"/>
    </source>
</evidence>
<evidence type="ECO:0000259" key="12">
    <source>
        <dbReference type="Pfam" id="PF03717"/>
    </source>
</evidence>
<dbReference type="InterPro" id="IPR036138">
    <property type="entry name" value="PBP_dimer_sf"/>
</dbReference>
<dbReference type="GO" id="GO:0071555">
    <property type="term" value="P:cell wall organization"/>
    <property type="evidence" value="ECO:0007669"/>
    <property type="project" value="UniProtKB-KW"/>
</dbReference>
<dbReference type="Proteomes" id="UP001200334">
    <property type="component" value="Unassembled WGS sequence"/>
</dbReference>
<dbReference type="InterPro" id="IPR012338">
    <property type="entry name" value="Beta-lactam/transpept-like"/>
</dbReference>
<dbReference type="Gene3D" id="3.40.710.10">
    <property type="entry name" value="DD-peptidase/beta-lactamase superfamily"/>
    <property type="match status" value="1"/>
</dbReference>
<keyword evidence="5" id="KW-0133">Cell shape</keyword>
<dbReference type="SUPFAM" id="SSF56519">
    <property type="entry name" value="Penicillin binding protein dimerisation domain"/>
    <property type="match status" value="1"/>
</dbReference>
<keyword evidence="9" id="KW-0961">Cell wall biogenesis/degradation</keyword>
<evidence type="ECO:0000313" key="15">
    <source>
        <dbReference type="Proteomes" id="UP001200334"/>
    </source>
</evidence>
<dbReference type="Pfam" id="PF03717">
    <property type="entry name" value="PBP_dimer"/>
    <property type="match status" value="1"/>
</dbReference>
<dbReference type="PANTHER" id="PTHR30627">
    <property type="entry name" value="PEPTIDOGLYCAN D,D-TRANSPEPTIDASE"/>
    <property type="match status" value="1"/>
</dbReference>
<dbReference type="Gene3D" id="1.10.10.1230">
    <property type="entry name" value="Penicillin-binding protein, N-terminal non-catalytic domain, head sub-domain"/>
    <property type="match status" value="1"/>
</dbReference>
<dbReference type="GO" id="GO:0009252">
    <property type="term" value="P:peptidoglycan biosynthetic process"/>
    <property type="evidence" value="ECO:0007669"/>
    <property type="project" value="UniProtKB-KW"/>
</dbReference>
<evidence type="ECO:0000256" key="4">
    <source>
        <dbReference type="ARBA" id="ARBA00022692"/>
    </source>
</evidence>
<evidence type="ECO:0000256" key="7">
    <source>
        <dbReference type="ARBA" id="ARBA00022989"/>
    </source>
</evidence>